<evidence type="ECO:0000313" key="3">
    <source>
        <dbReference type="Proteomes" id="UP001557484"/>
    </source>
</evidence>
<feature type="domain" description="GPI inositol-deacylase PGAP1-like alpha/beta" evidence="1">
    <location>
        <begin position="109"/>
        <end position="166"/>
    </location>
</feature>
<evidence type="ECO:0000313" key="2">
    <source>
        <dbReference type="EMBL" id="MEX1664307.1"/>
    </source>
</evidence>
<reference evidence="2 3" key="1">
    <citation type="journal article" date="2011" name="Int. J. Syst. Evol. Microbiol.">
        <title>Zhongshania antarctica gen. nov., sp. nov. and Zhongshania guokunii sp. nov., gammaproteobacteria respectively isolated from coastal attached (fast) ice and surface seawater of the Antarctic.</title>
        <authorList>
            <person name="Li H.J."/>
            <person name="Zhang X.Y."/>
            <person name="Chen C.X."/>
            <person name="Zhang Y.J."/>
            <person name="Gao Z.M."/>
            <person name="Yu Y."/>
            <person name="Chen X.L."/>
            <person name="Chen B."/>
            <person name="Zhang Y.Z."/>
        </authorList>
    </citation>
    <scope>NUCLEOTIDE SEQUENCE [LARGE SCALE GENOMIC DNA]</scope>
    <source>
        <strain evidence="2 3">R06B22</strain>
    </source>
</reference>
<comment type="caution">
    <text evidence="2">The sequence shown here is derived from an EMBL/GenBank/DDBJ whole genome shotgun (WGS) entry which is preliminary data.</text>
</comment>
<dbReference type="RefSeq" id="WP_368374431.1">
    <property type="nucleotide sequence ID" value="NZ_JBFRYB010000001.1"/>
</dbReference>
<proteinExistence type="predicted"/>
<keyword evidence="3" id="KW-1185">Reference proteome</keyword>
<evidence type="ECO:0000259" key="1">
    <source>
        <dbReference type="Pfam" id="PF07819"/>
    </source>
</evidence>
<dbReference type="InterPro" id="IPR029058">
    <property type="entry name" value="AB_hydrolase_fold"/>
</dbReference>
<sequence>MDNKNKFASVARVAAPGILSTAKELRVVFEMLAMASFRSRLDNIQTGDGHPIVVAPSFMTGDGGTAALRAFLRRSGFAAYGWDQGRNTGLREQVYLDFESHIKDLAARYGRKVSLVGWSLGGVYARTMANKNPDIIRQVITLGSPIHIPDMSGVTGPVLKLYEMLNPGAMTDPMLGWGDCWRDTPKVPSTAIYSEGDGIVDWSFCVDKTLNVDTENLRVPGSHVGLTHNPAVMYAIADRLAQREGQWRPFDLSGFRGRVYGRTPAPVAVKEGLLNVGA</sequence>
<protein>
    <submittedName>
        <fullName evidence="2">Esterase/lipase family protein</fullName>
    </submittedName>
</protein>
<gene>
    <name evidence="2" type="ORF">AB4875_02340</name>
</gene>
<dbReference type="Gene3D" id="3.40.50.1820">
    <property type="entry name" value="alpha/beta hydrolase"/>
    <property type="match status" value="1"/>
</dbReference>
<name>A0ABV3TRT5_9GAMM</name>
<dbReference type="EMBL" id="JBFRYB010000001">
    <property type="protein sequence ID" value="MEX1664307.1"/>
    <property type="molecule type" value="Genomic_DNA"/>
</dbReference>
<dbReference type="InterPro" id="IPR012908">
    <property type="entry name" value="PGAP1-ab_dom-like"/>
</dbReference>
<accession>A0ABV3TRT5</accession>
<dbReference type="Pfam" id="PF07819">
    <property type="entry name" value="PGAP1"/>
    <property type="match status" value="1"/>
</dbReference>
<dbReference type="SUPFAM" id="SSF53474">
    <property type="entry name" value="alpha/beta-Hydrolases"/>
    <property type="match status" value="1"/>
</dbReference>
<organism evidence="2 3">
    <name type="scientific">Zhongshania arctica</name>
    <dbReference type="NCBI Taxonomy" id="3238302"/>
    <lineage>
        <taxon>Bacteria</taxon>
        <taxon>Pseudomonadati</taxon>
        <taxon>Pseudomonadota</taxon>
        <taxon>Gammaproteobacteria</taxon>
        <taxon>Cellvibrionales</taxon>
        <taxon>Spongiibacteraceae</taxon>
        <taxon>Zhongshania</taxon>
    </lineage>
</organism>
<dbReference type="Proteomes" id="UP001557484">
    <property type="component" value="Unassembled WGS sequence"/>
</dbReference>